<comment type="similarity">
    <text evidence="1">Belongs to the UPF0270 family.</text>
</comment>
<dbReference type="NCBIfam" id="NF003438">
    <property type="entry name" value="PRK04966.1"/>
    <property type="match status" value="1"/>
</dbReference>
<evidence type="ECO:0000313" key="3">
    <source>
        <dbReference type="Proteomes" id="UP000286976"/>
    </source>
</evidence>
<dbReference type="InterPro" id="IPR036685">
    <property type="entry name" value="YehU-like_sf"/>
</dbReference>
<evidence type="ECO:0000256" key="1">
    <source>
        <dbReference type="ARBA" id="ARBA00006450"/>
    </source>
</evidence>
<dbReference type="RefSeq" id="WP_126756991.1">
    <property type="nucleotide sequence ID" value="NZ_PIPQ01000002.1"/>
</dbReference>
<dbReference type="PIRSF" id="PIRSF006169">
    <property type="entry name" value="UCP006169"/>
    <property type="match status" value="1"/>
</dbReference>
<protein>
    <submittedName>
        <fullName evidence="2">Uncharacterized protein</fullName>
    </submittedName>
</protein>
<reference evidence="2 3" key="1">
    <citation type="journal article" date="2011" name="Front. Microbiol.">
        <title>Genomic signatures of strain selection and enhancement in Bacillus atrophaeus var. globigii, a historical biowarfare simulant.</title>
        <authorList>
            <person name="Gibbons H.S."/>
            <person name="Broomall S.M."/>
            <person name="McNew L.A."/>
            <person name="Daligault H."/>
            <person name="Chapman C."/>
            <person name="Bruce D."/>
            <person name="Karavis M."/>
            <person name="Krepps M."/>
            <person name="McGregor P.A."/>
            <person name="Hong C."/>
            <person name="Park K.H."/>
            <person name="Akmal A."/>
            <person name="Feldman A."/>
            <person name="Lin J.S."/>
            <person name="Chang W.E."/>
            <person name="Higgs B.W."/>
            <person name="Demirev P."/>
            <person name="Lindquist J."/>
            <person name="Liem A."/>
            <person name="Fochler E."/>
            <person name="Read T.D."/>
            <person name="Tapia R."/>
            <person name="Johnson S."/>
            <person name="Bishop-Lilly K.A."/>
            <person name="Detter C."/>
            <person name="Han C."/>
            <person name="Sozhamannan S."/>
            <person name="Rosenzweig C.N."/>
            <person name="Skowronski E.W."/>
        </authorList>
    </citation>
    <scope>NUCLEOTIDE SEQUENCE [LARGE SCALE GENOMIC DNA]</scope>
    <source>
        <strain evidence="2 3">AIT1</strain>
    </source>
</reference>
<keyword evidence="3" id="KW-1185">Reference proteome</keyword>
<comment type="caution">
    <text evidence="2">The sequence shown here is derived from an EMBL/GenBank/DDBJ whole genome shotgun (WGS) entry which is preliminary data.</text>
</comment>
<dbReference type="Pfam" id="PF06794">
    <property type="entry name" value="UPF0270"/>
    <property type="match status" value="1"/>
</dbReference>
<dbReference type="AlphaFoldDB" id="A0A432X7I2"/>
<proteinExistence type="inferred from homology"/>
<sequence>MRIPWQDLEPETLNRLIEQFVLMEGTEYGEQDVPLATKVAQVREQLKSGKALIVYSELHESVNIVPAHQVTPD</sequence>
<dbReference type="Gene3D" id="1.10.10.610">
    <property type="entry name" value="YehU-like"/>
    <property type="match status" value="1"/>
</dbReference>
<organism evidence="2 3">
    <name type="scientific">Aliidiomarina taiwanensis</name>
    <dbReference type="NCBI Taxonomy" id="946228"/>
    <lineage>
        <taxon>Bacteria</taxon>
        <taxon>Pseudomonadati</taxon>
        <taxon>Pseudomonadota</taxon>
        <taxon>Gammaproteobacteria</taxon>
        <taxon>Alteromonadales</taxon>
        <taxon>Idiomarinaceae</taxon>
        <taxon>Aliidiomarina</taxon>
    </lineage>
</organism>
<dbReference type="EMBL" id="PIPQ01000002">
    <property type="protein sequence ID" value="RUO42776.1"/>
    <property type="molecule type" value="Genomic_DNA"/>
</dbReference>
<gene>
    <name evidence="2" type="ORF">CWE15_05045</name>
</gene>
<dbReference type="InterPro" id="IPR010648">
    <property type="entry name" value="UPF0270"/>
</dbReference>
<evidence type="ECO:0000313" key="2">
    <source>
        <dbReference type="EMBL" id="RUO42776.1"/>
    </source>
</evidence>
<accession>A0A432X7I2</accession>
<name>A0A432X7I2_9GAMM</name>
<dbReference type="Proteomes" id="UP000286976">
    <property type="component" value="Unassembled WGS sequence"/>
</dbReference>
<dbReference type="OrthoDB" id="6120729at2"/>
<dbReference type="SUPFAM" id="SSF118001">
    <property type="entry name" value="YehU-like"/>
    <property type="match status" value="1"/>
</dbReference>